<proteinExistence type="predicted"/>
<dbReference type="InterPro" id="IPR031493">
    <property type="entry name" value="Zinc_ribbon_15"/>
</dbReference>
<dbReference type="Proteomes" id="UP000774570">
    <property type="component" value="Unassembled WGS sequence"/>
</dbReference>
<feature type="domain" description="Zinc-ribbon 15" evidence="1">
    <location>
        <begin position="20"/>
        <end position="68"/>
    </location>
</feature>
<protein>
    <recommendedName>
        <fullName evidence="1">Zinc-ribbon 15 domain-containing protein</fullName>
    </recommendedName>
</protein>
<organism evidence="2 3">
    <name type="scientific">Actinomadura parmotrematis</name>
    <dbReference type="NCBI Taxonomy" id="2864039"/>
    <lineage>
        <taxon>Bacteria</taxon>
        <taxon>Bacillati</taxon>
        <taxon>Actinomycetota</taxon>
        <taxon>Actinomycetes</taxon>
        <taxon>Streptosporangiales</taxon>
        <taxon>Thermomonosporaceae</taxon>
        <taxon>Actinomadura</taxon>
    </lineage>
</organism>
<dbReference type="EMBL" id="JAIBOA010000008">
    <property type="protein sequence ID" value="MBW8483535.1"/>
    <property type="molecule type" value="Genomic_DNA"/>
</dbReference>
<sequence length="203" mass="21948">MLLVFGVSVFFRTDTEGTFHCPRCGGDRGFRRRRARRWITLFFVPVVPLDRRGEAVECRACRTRFGDSVLRVPTARRLAAVLPAGMRAAAALVLRAGDPAHPAALERTLEAVRGYGDTGHDEAAVRDDLTLRQGFLEEEVARAGAVLTVEGREWLFAKAVRIGLAGGPLSDAERRALHGVADRLGLSPAHALGVIVATEGAAR</sequence>
<gene>
    <name evidence="2" type="ORF">K1Y72_14205</name>
</gene>
<dbReference type="RefSeq" id="WP_220166767.1">
    <property type="nucleotide sequence ID" value="NZ_JAIBOA010000008.1"/>
</dbReference>
<dbReference type="Pfam" id="PF17032">
    <property type="entry name" value="Zn_ribbon_15"/>
    <property type="match status" value="1"/>
</dbReference>
<dbReference type="InterPro" id="IPR029024">
    <property type="entry name" value="TerB-like"/>
</dbReference>
<accession>A0ABS7FTM1</accession>
<comment type="caution">
    <text evidence="2">The sequence shown here is derived from an EMBL/GenBank/DDBJ whole genome shotgun (WGS) entry which is preliminary data.</text>
</comment>
<evidence type="ECO:0000259" key="1">
    <source>
        <dbReference type="Pfam" id="PF17032"/>
    </source>
</evidence>
<name>A0ABS7FTM1_9ACTN</name>
<evidence type="ECO:0000313" key="3">
    <source>
        <dbReference type="Proteomes" id="UP000774570"/>
    </source>
</evidence>
<evidence type="ECO:0000313" key="2">
    <source>
        <dbReference type="EMBL" id="MBW8483535.1"/>
    </source>
</evidence>
<dbReference type="SUPFAM" id="SSF158682">
    <property type="entry name" value="TerB-like"/>
    <property type="match status" value="1"/>
</dbReference>
<keyword evidence="3" id="KW-1185">Reference proteome</keyword>
<reference evidence="2 3" key="1">
    <citation type="submission" date="2021-07" db="EMBL/GenBank/DDBJ databases">
        <title>Actinomadura sp. PM05-2 isolated from lichen.</title>
        <authorList>
            <person name="Somphong A."/>
            <person name="Phongsopitanun W."/>
            <person name="Tanasupawat S."/>
            <person name="Peongsungnone V."/>
        </authorList>
    </citation>
    <scope>NUCLEOTIDE SEQUENCE [LARGE SCALE GENOMIC DNA]</scope>
    <source>
        <strain evidence="2 3">PM05-2</strain>
    </source>
</reference>